<name>A0A843WGS8_COLES</name>
<feature type="region of interest" description="Disordered" evidence="1">
    <location>
        <begin position="169"/>
        <end position="204"/>
    </location>
</feature>
<evidence type="ECO:0000313" key="4">
    <source>
        <dbReference type="Proteomes" id="UP000652761"/>
    </source>
</evidence>
<feature type="transmembrane region" description="Helical" evidence="2">
    <location>
        <begin position="41"/>
        <end position="66"/>
    </location>
</feature>
<sequence length="204" mass="23125">MVAMLRGVATWLLSRQADPSRLGAVGLKTEAVPHFLPLAIFFFLLLPLSSSLAFSRWFFMLVVLVLRWCRLVRIGDMLVVLGARRRWPSDVKAPTACSPPPMECLYRVFGVVFERVILEPPSAEEATSIEVAMMSRRPCQSRRPFQSRHHRDALERRDLVATAWAIATASRQGRDGSMHRDYSRETGETSQQQQGARRAEETGR</sequence>
<evidence type="ECO:0000256" key="2">
    <source>
        <dbReference type="SAM" id="Phobius"/>
    </source>
</evidence>
<reference evidence="3" key="1">
    <citation type="submission" date="2017-07" db="EMBL/GenBank/DDBJ databases">
        <title>Taro Niue Genome Assembly and Annotation.</title>
        <authorList>
            <person name="Atibalentja N."/>
            <person name="Keating K."/>
            <person name="Fields C.J."/>
        </authorList>
    </citation>
    <scope>NUCLEOTIDE SEQUENCE</scope>
    <source>
        <strain evidence="3">Niue_2</strain>
        <tissue evidence="3">Leaf</tissue>
    </source>
</reference>
<protein>
    <submittedName>
        <fullName evidence="3">Uncharacterized protein</fullName>
    </submittedName>
</protein>
<feature type="compositionally biased region" description="Basic and acidic residues" evidence="1">
    <location>
        <begin position="172"/>
        <end position="187"/>
    </location>
</feature>
<keyword evidence="2" id="KW-1133">Transmembrane helix</keyword>
<keyword evidence="2" id="KW-0812">Transmembrane</keyword>
<keyword evidence="2" id="KW-0472">Membrane</keyword>
<proteinExistence type="predicted"/>
<keyword evidence="4" id="KW-1185">Reference proteome</keyword>
<evidence type="ECO:0000313" key="3">
    <source>
        <dbReference type="EMBL" id="MQM09532.1"/>
    </source>
</evidence>
<evidence type="ECO:0000256" key="1">
    <source>
        <dbReference type="SAM" id="MobiDB-lite"/>
    </source>
</evidence>
<accession>A0A843WGS8</accession>
<gene>
    <name evidence="3" type="ORF">Taro_042407</name>
</gene>
<organism evidence="3 4">
    <name type="scientific">Colocasia esculenta</name>
    <name type="common">Wild taro</name>
    <name type="synonym">Arum esculentum</name>
    <dbReference type="NCBI Taxonomy" id="4460"/>
    <lineage>
        <taxon>Eukaryota</taxon>
        <taxon>Viridiplantae</taxon>
        <taxon>Streptophyta</taxon>
        <taxon>Embryophyta</taxon>
        <taxon>Tracheophyta</taxon>
        <taxon>Spermatophyta</taxon>
        <taxon>Magnoliopsida</taxon>
        <taxon>Liliopsida</taxon>
        <taxon>Araceae</taxon>
        <taxon>Aroideae</taxon>
        <taxon>Colocasieae</taxon>
        <taxon>Colocasia</taxon>
    </lineage>
</organism>
<dbReference type="Proteomes" id="UP000652761">
    <property type="component" value="Unassembled WGS sequence"/>
</dbReference>
<dbReference type="AlphaFoldDB" id="A0A843WGS8"/>
<dbReference type="EMBL" id="NMUH01004404">
    <property type="protein sequence ID" value="MQM09532.1"/>
    <property type="molecule type" value="Genomic_DNA"/>
</dbReference>
<comment type="caution">
    <text evidence="3">The sequence shown here is derived from an EMBL/GenBank/DDBJ whole genome shotgun (WGS) entry which is preliminary data.</text>
</comment>